<dbReference type="InterPro" id="IPR050460">
    <property type="entry name" value="Distal-less_Homeobox_TF"/>
</dbReference>
<name>A0A183CZ25_9BILA</name>
<evidence type="ECO:0000256" key="2">
    <source>
        <dbReference type="ARBA" id="ARBA00023125"/>
    </source>
</evidence>
<dbReference type="WBParaSite" id="GPUH_0000172001-mRNA-1">
    <property type="protein sequence ID" value="GPUH_0000172001-mRNA-1"/>
    <property type="gene ID" value="GPUH_0000172001"/>
</dbReference>
<dbReference type="CDD" id="cd00086">
    <property type="entry name" value="homeodomain"/>
    <property type="match status" value="1"/>
</dbReference>
<proteinExistence type="predicted"/>
<keyword evidence="2 5" id="KW-0238">DNA-binding</keyword>
<dbReference type="Pfam" id="PF00046">
    <property type="entry name" value="Homeodomain"/>
    <property type="match status" value="1"/>
</dbReference>
<feature type="domain" description="Homeobox" evidence="7">
    <location>
        <begin position="144"/>
        <end position="194"/>
    </location>
</feature>
<reference evidence="8 9" key="2">
    <citation type="submission" date="2018-11" db="EMBL/GenBank/DDBJ databases">
        <authorList>
            <consortium name="Pathogen Informatics"/>
        </authorList>
    </citation>
    <scope>NUCLEOTIDE SEQUENCE [LARGE SCALE GENOMIC DNA]</scope>
</reference>
<evidence type="ECO:0000259" key="7">
    <source>
        <dbReference type="PROSITE" id="PS50071"/>
    </source>
</evidence>
<dbReference type="GO" id="GO:0005634">
    <property type="term" value="C:nucleus"/>
    <property type="evidence" value="ECO:0007669"/>
    <property type="project" value="UniProtKB-SubCell"/>
</dbReference>
<dbReference type="OrthoDB" id="6159439at2759"/>
<comment type="subcellular location">
    <subcellularLocation>
        <location evidence="1 5 6">Nucleus</location>
    </subcellularLocation>
</comment>
<keyword evidence="9" id="KW-1185">Reference proteome</keyword>
<dbReference type="PANTHER" id="PTHR24327:SF81">
    <property type="entry name" value="HOMEOTIC PROTEIN DISTAL-LESS-RELATED"/>
    <property type="match status" value="1"/>
</dbReference>
<evidence type="ECO:0000313" key="8">
    <source>
        <dbReference type="EMBL" id="VDK30775.1"/>
    </source>
</evidence>
<keyword evidence="4 5" id="KW-0539">Nucleus</keyword>
<accession>A0A183CZ25</accession>
<dbReference type="GO" id="GO:0000978">
    <property type="term" value="F:RNA polymerase II cis-regulatory region sequence-specific DNA binding"/>
    <property type="evidence" value="ECO:0007669"/>
    <property type="project" value="TreeGrafter"/>
</dbReference>
<dbReference type="Gene3D" id="1.10.10.60">
    <property type="entry name" value="Homeodomain-like"/>
    <property type="match status" value="1"/>
</dbReference>
<evidence type="ECO:0000313" key="9">
    <source>
        <dbReference type="Proteomes" id="UP000271098"/>
    </source>
</evidence>
<reference evidence="10" key="1">
    <citation type="submission" date="2016-06" db="UniProtKB">
        <authorList>
            <consortium name="WormBaseParasite"/>
        </authorList>
    </citation>
    <scope>IDENTIFICATION</scope>
</reference>
<dbReference type="SUPFAM" id="SSF46689">
    <property type="entry name" value="Homeodomain-like"/>
    <property type="match status" value="1"/>
</dbReference>
<evidence type="ECO:0000313" key="10">
    <source>
        <dbReference type="WBParaSite" id="GPUH_0000172001-mRNA-1"/>
    </source>
</evidence>
<dbReference type="AlphaFoldDB" id="A0A183CZ25"/>
<dbReference type="SMART" id="SM00389">
    <property type="entry name" value="HOX"/>
    <property type="match status" value="1"/>
</dbReference>
<protein>
    <submittedName>
        <fullName evidence="10">Homeobox domain-containing protein</fullName>
    </submittedName>
</protein>
<evidence type="ECO:0000256" key="6">
    <source>
        <dbReference type="RuleBase" id="RU000682"/>
    </source>
</evidence>
<dbReference type="InterPro" id="IPR001356">
    <property type="entry name" value="HD"/>
</dbReference>
<evidence type="ECO:0000256" key="4">
    <source>
        <dbReference type="ARBA" id="ARBA00023242"/>
    </source>
</evidence>
<dbReference type="GO" id="GO:0030154">
    <property type="term" value="P:cell differentiation"/>
    <property type="evidence" value="ECO:0007669"/>
    <property type="project" value="TreeGrafter"/>
</dbReference>
<dbReference type="InterPro" id="IPR009057">
    <property type="entry name" value="Homeodomain-like_sf"/>
</dbReference>
<keyword evidence="3 5" id="KW-0371">Homeobox</keyword>
<dbReference type="PROSITE" id="PS50071">
    <property type="entry name" value="HOMEOBOX_2"/>
    <property type="match status" value="1"/>
</dbReference>
<dbReference type="Proteomes" id="UP000271098">
    <property type="component" value="Unassembled WGS sequence"/>
</dbReference>
<evidence type="ECO:0000256" key="5">
    <source>
        <dbReference type="PROSITE-ProRule" id="PRU00108"/>
    </source>
</evidence>
<dbReference type="EMBL" id="UYRT01002205">
    <property type="protein sequence ID" value="VDK30775.1"/>
    <property type="molecule type" value="Genomic_DNA"/>
</dbReference>
<organism evidence="10">
    <name type="scientific">Gongylonema pulchrum</name>
    <dbReference type="NCBI Taxonomy" id="637853"/>
    <lineage>
        <taxon>Eukaryota</taxon>
        <taxon>Metazoa</taxon>
        <taxon>Ecdysozoa</taxon>
        <taxon>Nematoda</taxon>
        <taxon>Chromadorea</taxon>
        <taxon>Rhabditida</taxon>
        <taxon>Spirurina</taxon>
        <taxon>Spiruromorpha</taxon>
        <taxon>Spiruroidea</taxon>
        <taxon>Gongylonematidae</taxon>
        <taxon>Gongylonema</taxon>
    </lineage>
</organism>
<dbReference type="PANTHER" id="PTHR24327">
    <property type="entry name" value="HOMEOBOX PROTEIN"/>
    <property type="match status" value="1"/>
</dbReference>
<evidence type="ECO:0000256" key="3">
    <source>
        <dbReference type="ARBA" id="ARBA00023155"/>
    </source>
</evidence>
<gene>
    <name evidence="8" type="ORF">GPUH_LOCUS1716</name>
</gene>
<evidence type="ECO:0000256" key="1">
    <source>
        <dbReference type="ARBA" id="ARBA00004123"/>
    </source>
</evidence>
<dbReference type="GO" id="GO:0000981">
    <property type="term" value="F:DNA-binding transcription factor activity, RNA polymerase II-specific"/>
    <property type="evidence" value="ECO:0007669"/>
    <property type="project" value="TreeGrafter"/>
</dbReference>
<sequence length="194" mass="20727">MDMDQKLPPFQDYTGAGVTAAPGPSTISAAATAYNMTPSNCYGSLSAPLAGTSGSTHHDFSRAGPSHMSPYFYQNTFPPSAAAAAIASATASGSTYGAGAVGGSATLPPHQQYMYHQQPSVSSPEEHSTKIIEGGEVRINGKGKRVRKPRTIYTSYQLQELQRRFAKTQYLALPERADLASRLGLTQTQHRKFI</sequence>